<sequence>MPQDRPRSTPGPATDAIRADFRPARAAGGLARAPMHSPEGPRVIASAARRIPLRPSPHRQLDHRNVR</sequence>
<name>A0AAX1UKX3_CERSP</name>
<evidence type="ECO:0000256" key="1">
    <source>
        <dbReference type="SAM" id="MobiDB-lite"/>
    </source>
</evidence>
<accession>A0AAX1UKX3</accession>
<evidence type="ECO:0000313" key="2">
    <source>
        <dbReference type="EMBL" id="RHZ94736.1"/>
    </source>
</evidence>
<evidence type="ECO:0000313" key="3">
    <source>
        <dbReference type="Proteomes" id="UP000266305"/>
    </source>
</evidence>
<proteinExistence type="predicted"/>
<reference evidence="2 3" key="1">
    <citation type="submission" date="2018-08" db="EMBL/GenBank/DDBJ databases">
        <title>Draft genome sequence of Rhodobacter sphaeroides FY.</title>
        <authorList>
            <person name="Rayyan A."/>
            <person name="Meyer T.E."/>
            <person name="Kyndt J.A."/>
        </authorList>
    </citation>
    <scope>NUCLEOTIDE SEQUENCE [LARGE SCALE GENOMIC DNA]</scope>
    <source>
        <strain evidence="2 3">FY</strain>
    </source>
</reference>
<gene>
    <name evidence="2" type="ORF">D1114_11780</name>
</gene>
<dbReference type="Proteomes" id="UP000266305">
    <property type="component" value="Unassembled WGS sequence"/>
</dbReference>
<comment type="caution">
    <text evidence="2">The sequence shown here is derived from an EMBL/GenBank/DDBJ whole genome shotgun (WGS) entry which is preliminary data.</text>
</comment>
<feature type="region of interest" description="Disordered" evidence="1">
    <location>
        <begin position="48"/>
        <end position="67"/>
    </location>
</feature>
<dbReference type="EMBL" id="QWGP01000011">
    <property type="protein sequence ID" value="RHZ94736.1"/>
    <property type="molecule type" value="Genomic_DNA"/>
</dbReference>
<protein>
    <submittedName>
        <fullName evidence="2">Uncharacterized protein</fullName>
    </submittedName>
</protein>
<organism evidence="2 3">
    <name type="scientific">Cereibacter sphaeroides</name>
    <name type="common">Rhodobacter sphaeroides</name>
    <dbReference type="NCBI Taxonomy" id="1063"/>
    <lineage>
        <taxon>Bacteria</taxon>
        <taxon>Pseudomonadati</taxon>
        <taxon>Pseudomonadota</taxon>
        <taxon>Alphaproteobacteria</taxon>
        <taxon>Rhodobacterales</taxon>
        <taxon>Paracoccaceae</taxon>
        <taxon>Cereibacter</taxon>
    </lineage>
</organism>
<dbReference type="AlphaFoldDB" id="A0AAX1UKX3"/>